<dbReference type="GO" id="GO:0004713">
    <property type="term" value="F:protein tyrosine kinase activity"/>
    <property type="evidence" value="ECO:0007669"/>
    <property type="project" value="TreeGrafter"/>
</dbReference>
<evidence type="ECO:0000256" key="3">
    <source>
        <dbReference type="ARBA" id="ARBA00022475"/>
    </source>
</evidence>
<evidence type="ECO:0000256" key="7">
    <source>
        <dbReference type="SAM" id="Phobius"/>
    </source>
</evidence>
<keyword evidence="5 7" id="KW-1133">Transmembrane helix</keyword>
<dbReference type="PANTHER" id="PTHR32309:SF13">
    <property type="entry name" value="FERRIC ENTEROBACTIN TRANSPORT PROTEIN FEPE"/>
    <property type="match status" value="1"/>
</dbReference>
<sequence>MHELENDEIEIDLKELFEVLKSKILVILATTVIFIAVSAGVTRFMITPMYSSTAQLYVISSTDLSQLTNLTMGTQLTQDYMEIVTTRGVVNKVIDNLGLDLDYEEMLDKITVENPTDTRIMEISVSDPDPEEAMEITQELAEVTADTVSSKMDVKAPTIIEDAYLADEPDSPSMLRNVAIGGLLGLILSAGVFIIQFIMNDTIRREDDIEKYLGINTLAKLPLASGEKKRTKKVRRVQ</sequence>
<reference evidence="9" key="1">
    <citation type="journal article" date="2021" name="PeerJ">
        <title>Extensive microbial diversity within the chicken gut microbiome revealed by metagenomics and culture.</title>
        <authorList>
            <person name="Gilroy R."/>
            <person name="Ravi A."/>
            <person name="Getino M."/>
            <person name="Pursley I."/>
            <person name="Horton D.L."/>
            <person name="Alikhan N.F."/>
            <person name="Baker D."/>
            <person name="Gharbi K."/>
            <person name="Hall N."/>
            <person name="Watson M."/>
            <person name="Adriaenssens E.M."/>
            <person name="Foster-Nyarko E."/>
            <person name="Jarju S."/>
            <person name="Secka A."/>
            <person name="Antonio M."/>
            <person name="Oren A."/>
            <person name="Chaudhuri R.R."/>
            <person name="La Ragione R."/>
            <person name="Hildebrand F."/>
            <person name="Pallen M.J."/>
        </authorList>
    </citation>
    <scope>NUCLEOTIDE SEQUENCE</scope>
    <source>
        <strain evidence="9">ChiSjej3B21-8574</strain>
    </source>
</reference>
<dbReference type="GO" id="GO:0005886">
    <property type="term" value="C:plasma membrane"/>
    <property type="evidence" value="ECO:0007669"/>
    <property type="project" value="UniProtKB-SubCell"/>
</dbReference>
<keyword evidence="3" id="KW-1003">Cell membrane</keyword>
<feature type="transmembrane region" description="Helical" evidence="7">
    <location>
        <begin position="24"/>
        <end position="46"/>
    </location>
</feature>
<dbReference type="AlphaFoldDB" id="A0A9D2PKQ4"/>
<reference evidence="9" key="2">
    <citation type="submission" date="2021-04" db="EMBL/GenBank/DDBJ databases">
        <authorList>
            <person name="Gilroy R."/>
        </authorList>
    </citation>
    <scope>NUCLEOTIDE SEQUENCE</scope>
    <source>
        <strain evidence="9">ChiSjej3B21-8574</strain>
    </source>
</reference>
<accession>A0A9D2PKQ4</accession>
<dbReference type="InterPro" id="IPR050445">
    <property type="entry name" value="Bact_polysacc_biosynth/exp"/>
</dbReference>
<feature type="domain" description="Polysaccharide chain length determinant N-terminal" evidence="8">
    <location>
        <begin position="10"/>
        <end position="97"/>
    </location>
</feature>
<evidence type="ECO:0000256" key="5">
    <source>
        <dbReference type="ARBA" id="ARBA00022989"/>
    </source>
</evidence>
<proteinExistence type="inferred from homology"/>
<evidence type="ECO:0000256" key="6">
    <source>
        <dbReference type="ARBA" id="ARBA00023136"/>
    </source>
</evidence>
<gene>
    <name evidence="9" type="ORF">H9754_08765</name>
</gene>
<dbReference type="PANTHER" id="PTHR32309">
    <property type="entry name" value="TYROSINE-PROTEIN KINASE"/>
    <property type="match status" value="1"/>
</dbReference>
<comment type="caution">
    <text evidence="9">The sequence shown here is derived from an EMBL/GenBank/DDBJ whole genome shotgun (WGS) entry which is preliminary data.</text>
</comment>
<evidence type="ECO:0000313" key="9">
    <source>
        <dbReference type="EMBL" id="HJC50643.1"/>
    </source>
</evidence>
<evidence type="ECO:0000313" key="10">
    <source>
        <dbReference type="Proteomes" id="UP000823904"/>
    </source>
</evidence>
<dbReference type="Pfam" id="PF02706">
    <property type="entry name" value="Wzz"/>
    <property type="match status" value="1"/>
</dbReference>
<name>A0A9D2PKQ4_9FIRM</name>
<dbReference type="Proteomes" id="UP000823904">
    <property type="component" value="Unassembled WGS sequence"/>
</dbReference>
<keyword evidence="4 7" id="KW-0812">Transmembrane</keyword>
<dbReference type="EMBL" id="DWWD01000033">
    <property type="protein sequence ID" value="HJC50643.1"/>
    <property type="molecule type" value="Genomic_DNA"/>
</dbReference>
<evidence type="ECO:0000259" key="8">
    <source>
        <dbReference type="Pfam" id="PF02706"/>
    </source>
</evidence>
<keyword evidence="6 7" id="KW-0472">Membrane</keyword>
<protein>
    <submittedName>
        <fullName evidence="9">Chain-length determining protein</fullName>
    </submittedName>
</protein>
<comment type="similarity">
    <text evidence="2">Belongs to the CpsC/CapA family.</text>
</comment>
<organism evidence="9 10">
    <name type="scientific">Candidatus Anaerostipes avistercoris</name>
    <dbReference type="NCBI Taxonomy" id="2838462"/>
    <lineage>
        <taxon>Bacteria</taxon>
        <taxon>Bacillati</taxon>
        <taxon>Bacillota</taxon>
        <taxon>Clostridia</taxon>
        <taxon>Lachnospirales</taxon>
        <taxon>Lachnospiraceae</taxon>
        <taxon>Anaerostipes</taxon>
    </lineage>
</organism>
<comment type="subcellular location">
    <subcellularLocation>
        <location evidence="1">Cell membrane</location>
        <topology evidence="1">Multi-pass membrane protein</topology>
    </subcellularLocation>
</comment>
<feature type="transmembrane region" description="Helical" evidence="7">
    <location>
        <begin position="178"/>
        <end position="199"/>
    </location>
</feature>
<evidence type="ECO:0000256" key="1">
    <source>
        <dbReference type="ARBA" id="ARBA00004651"/>
    </source>
</evidence>
<dbReference type="InterPro" id="IPR003856">
    <property type="entry name" value="LPS_length_determ_N"/>
</dbReference>
<evidence type="ECO:0000256" key="4">
    <source>
        <dbReference type="ARBA" id="ARBA00022692"/>
    </source>
</evidence>
<evidence type="ECO:0000256" key="2">
    <source>
        <dbReference type="ARBA" id="ARBA00006683"/>
    </source>
</evidence>